<keyword evidence="1" id="KW-0749">Sporulation</keyword>
<protein>
    <submittedName>
        <fullName evidence="3">Small acid-soluble spore protein N</fullName>
    </submittedName>
</protein>
<proteinExistence type="predicted"/>
<organism evidence="3 4">
    <name type="scientific">Shouchella lehensis G1</name>
    <dbReference type="NCBI Taxonomy" id="1246626"/>
    <lineage>
        <taxon>Bacteria</taxon>
        <taxon>Bacillati</taxon>
        <taxon>Bacillota</taxon>
        <taxon>Bacilli</taxon>
        <taxon>Bacillales</taxon>
        <taxon>Bacillaceae</taxon>
        <taxon>Shouchella</taxon>
    </lineage>
</organism>
<dbReference type="InterPro" id="IPR012612">
    <property type="entry name" value="SASP_SspN"/>
</dbReference>
<dbReference type="AlphaFoldDB" id="A0A060M3Q2"/>
<dbReference type="eggNOG" id="ENOG5030D9Q">
    <property type="taxonomic scope" value="Bacteria"/>
</dbReference>
<evidence type="ECO:0000313" key="4">
    <source>
        <dbReference type="Proteomes" id="UP000027142"/>
    </source>
</evidence>
<keyword evidence="4" id="KW-1185">Reference proteome</keyword>
<evidence type="ECO:0000256" key="1">
    <source>
        <dbReference type="ARBA" id="ARBA00022969"/>
    </source>
</evidence>
<reference evidence="3 4" key="1">
    <citation type="journal article" date="2014" name="Gene">
        <title>A comparative genomic analysis of the alkalitolerant soil bacterium Bacillus lehensis G1.</title>
        <authorList>
            <person name="Noor Y.M."/>
            <person name="Samsulrizal N.H."/>
            <person name="Jema'on N.A."/>
            <person name="Low K.O."/>
            <person name="Ramli A.N."/>
            <person name="Alias N.I."/>
            <person name="Damis S.I."/>
            <person name="Fuzi S.F."/>
            <person name="Isa M.N."/>
            <person name="Murad A.M."/>
            <person name="Raih M.F."/>
            <person name="Bakar F.D."/>
            <person name="Najimudin N."/>
            <person name="Mahadi N.M."/>
            <person name="Illias R.M."/>
        </authorList>
    </citation>
    <scope>NUCLEOTIDE SEQUENCE [LARGE SCALE GENOMIC DNA]</scope>
    <source>
        <strain evidence="3 4">G1</strain>
    </source>
</reference>
<sequence>MSEKNRFAQFTPDHLGTQPRKSNRNNGKKVATKSNRQPDYIPPKG</sequence>
<evidence type="ECO:0000313" key="3">
    <source>
        <dbReference type="EMBL" id="AIC94724.1"/>
    </source>
</evidence>
<dbReference type="NCBIfam" id="NF006904">
    <property type="entry name" value="PRK09398.1"/>
    <property type="match status" value="1"/>
</dbReference>
<dbReference type="GO" id="GO:0030436">
    <property type="term" value="P:asexual sporulation"/>
    <property type="evidence" value="ECO:0007669"/>
    <property type="project" value="InterPro"/>
</dbReference>
<evidence type="ECO:0000256" key="2">
    <source>
        <dbReference type="SAM" id="MobiDB-lite"/>
    </source>
</evidence>
<dbReference type="HOGENOM" id="CLU_216714_0_0_9"/>
<name>A0A060M3Q2_9BACI</name>
<feature type="region of interest" description="Disordered" evidence="2">
    <location>
        <begin position="1"/>
        <end position="45"/>
    </location>
</feature>
<dbReference type="GO" id="GO:0030435">
    <property type="term" value="P:sporulation resulting in formation of a cellular spore"/>
    <property type="evidence" value="ECO:0007669"/>
    <property type="project" value="UniProtKB-KW"/>
</dbReference>
<dbReference type="KEGG" id="ble:BleG1_2146"/>
<gene>
    <name evidence="3" type="ORF">BleG1_2146</name>
</gene>
<dbReference type="OrthoDB" id="2455637at2"/>
<dbReference type="Proteomes" id="UP000027142">
    <property type="component" value="Chromosome"/>
</dbReference>
<dbReference type="Pfam" id="PF08177">
    <property type="entry name" value="SspN"/>
    <property type="match status" value="1"/>
</dbReference>
<feature type="compositionally biased region" description="Basic residues" evidence="2">
    <location>
        <begin position="21"/>
        <end position="31"/>
    </location>
</feature>
<accession>A0A060M3Q2</accession>
<dbReference type="GO" id="GO:0042601">
    <property type="term" value="C:endospore-forming forespore"/>
    <property type="evidence" value="ECO:0007669"/>
    <property type="project" value="InterPro"/>
</dbReference>
<dbReference type="EMBL" id="CP003923">
    <property type="protein sequence ID" value="AIC94724.1"/>
    <property type="molecule type" value="Genomic_DNA"/>
</dbReference>
<dbReference type="PATRIC" id="fig|1246626.3.peg.2145"/>
<dbReference type="STRING" id="1246626.BleG1_2146"/>
<dbReference type="RefSeq" id="WP_035397213.1">
    <property type="nucleotide sequence ID" value="NZ_CP003923.1"/>
</dbReference>